<dbReference type="Proteomes" id="UP000466187">
    <property type="component" value="Chromosome"/>
</dbReference>
<gene>
    <name evidence="2" type="ORF">MGAD_02120</name>
</gene>
<evidence type="ECO:0000313" key="3">
    <source>
        <dbReference type="Proteomes" id="UP000466187"/>
    </source>
</evidence>
<dbReference type="AlphaFoldDB" id="A0A7I7WGA4"/>
<dbReference type="KEGG" id="mgad:MGAD_02120"/>
<proteinExistence type="predicted"/>
<protein>
    <submittedName>
        <fullName evidence="2">Uncharacterized protein</fullName>
    </submittedName>
</protein>
<feature type="region of interest" description="Disordered" evidence="1">
    <location>
        <begin position="1"/>
        <end position="29"/>
    </location>
</feature>
<organism evidence="2 3">
    <name type="scientific">Mycolicibacterium gadium</name>
    <name type="common">Mycobacterium gadium</name>
    <dbReference type="NCBI Taxonomy" id="1794"/>
    <lineage>
        <taxon>Bacteria</taxon>
        <taxon>Bacillati</taxon>
        <taxon>Actinomycetota</taxon>
        <taxon>Actinomycetes</taxon>
        <taxon>Mycobacteriales</taxon>
        <taxon>Mycobacteriaceae</taxon>
        <taxon>Mycolicibacterium</taxon>
    </lineage>
</organism>
<evidence type="ECO:0000256" key="1">
    <source>
        <dbReference type="SAM" id="MobiDB-lite"/>
    </source>
</evidence>
<reference evidence="2 3" key="1">
    <citation type="journal article" date="2019" name="Emerg. Microbes Infect.">
        <title>Comprehensive subspecies identification of 175 nontuberculous mycobacteria species based on 7547 genomic profiles.</title>
        <authorList>
            <person name="Matsumoto Y."/>
            <person name="Kinjo T."/>
            <person name="Motooka D."/>
            <person name="Nabeya D."/>
            <person name="Jung N."/>
            <person name="Uechi K."/>
            <person name="Horii T."/>
            <person name="Iida T."/>
            <person name="Fujita J."/>
            <person name="Nakamura S."/>
        </authorList>
    </citation>
    <scope>NUCLEOTIDE SEQUENCE [LARGE SCALE GENOMIC DNA]</scope>
    <source>
        <strain evidence="2 3">JCM 12688</strain>
    </source>
</reference>
<name>A0A7I7WGA4_MYCGU</name>
<sequence>MPTRDVAPPGYDYASRQKETTLKSTARTSVRRLPGGTYRIRASATRSAATGRFVTQATKKIAGTKVTSKTAKVNPVKAITGKKVKGASMTTGRKSSTKR</sequence>
<evidence type="ECO:0000313" key="2">
    <source>
        <dbReference type="EMBL" id="BBZ15877.1"/>
    </source>
</evidence>
<accession>A0A7I7WGA4</accession>
<dbReference type="EMBL" id="AP022608">
    <property type="protein sequence ID" value="BBZ15877.1"/>
    <property type="molecule type" value="Genomic_DNA"/>
</dbReference>